<dbReference type="EMBL" id="JACHOP010000010">
    <property type="protein sequence ID" value="MBB5758003.1"/>
    <property type="molecule type" value="Genomic_DNA"/>
</dbReference>
<name>A0A840ZMK2_9HYPH</name>
<proteinExistence type="predicted"/>
<sequence length="60" mass="6319">MKSAERAALKSAIKRYTRAKKASKAIALASLIKEGTHTPDGKITTDYGGKASKKRVSNGG</sequence>
<reference evidence="2 3" key="1">
    <citation type="submission" date="2020-08" db="EMBL/GenBank/DDBJ databases">
        <title>Genomic Encyclopedia of Type Strains, Phase IV (KMG-IV): sequencing the most valuable type-strain genomes for metagenomic binning, comparative biology and taxonomic classification.</title>
        <authorList>
            <person name="Goeker M."/>
        </authorList>
    </citation>
    <scope>NUCLEOTIDE SEQUENCE [LARGE SCALE GENOMIC DNA]</scope>
    <source>
        <strain evidence="2 3">DSM 2163</strain>
    </source>
</reference>
<protein>
    <submittedName>
        <fullName evidence="2">Uncharacterized protein</fullName>
    </submittedName>
</protein>
<dbReference type="Proteomes" id="UP000583454">
    <property type="component" value="Unassembled WGS sequence"/>
</dbReference>
<gene>
    <name evidence="2" type="ORF">HNR00_002720</name>
</gene>
<comment type="caution">
    <text evidence="2">The sequence shown here is derived from an EMBL/GenBank/DDBJ whole genome shotgun (WGS) entry which is preliminary data.</text>
</comment>
<evidence type="ECO:0000313" key="3">
    <source>
        <dbReference type="Proteomes" id="UP000583454"/>
    </source>
</evidence>
<evidence type="ECO:0000256" key="1">
    <source>
        <dbReference type="SAM" id="MobiDB-lite"/>
    </source>
</evidence>
<dbReference type="AlphaFoldDB" id="A0A840ZMK2"/>
<keyword evidence="3" id="KW-1185">Reference proteome</keyword>
<feature type="compositionally biased region" description="Basic residues" evidence="1">
    <location>
        <begin position="51"/>
        <end position="60"/>
    </location>
</feature>
<organism evidence="2 3">
    <name type="scientific">Methylorubrum rhodinum</name>
    <dbReference type="NCBI Taxonomy" id="29428"/>
    <lineage>
        <taxon>Bacteria</taxon>
        <taxon>Pseudomonadati</taxon>
        <taxon>Pseudomonadota</taxon>
        <taxon>Alphaproteobacteria</taxon>
        <taxon>Hyphomicrobiales</taxon>
        <taxon>Methylobacteriaceae</taxon>
        <taxon>Methylorubrum</taxon>
    </lineage>
</organism>
<feature type="region of interest" description="Disordered" evidence="1">
    <location>
        <begin position="36"/>
        <end position="60"/>
    </location>
</feature>
<dbReference type="RefSeq" id="WP_183570045.1">
    <property type="nucleotide sequence ID" value="NZ_JACHOP010000010.1"/>
</dbReference>
<accession>A0A840ZMK2</accession>
<evidence type="ECO:0000313" key="2">
    <source>
        <dbReference type="EMBL" id="MBB5758003.1"/>
    </source>
</evidence>